<sequence>MIFVFADVKIEYFLFKKVFFNKILTFLNKKFGIIKKFNINLNVFQFKPEKSFLLFVFFVELLIYLFKN</sequence>
<name>A0ABR9T5H8_9SPHI</name>
<accession>A0ABR9T5H8</accession>
<proteinExistence type="predicted"/>
<comment type="caution">
    <text evidence="1">The sequence shown here is derived from an EMBL/GenBank/DDBJ whole genome shotgun (WGS) entry which is preliminary data.</text>
</comment>
<keyword evidence="2" id="KW-1185">Reference proteome</keyword>
<dbReference type="Proteomes" id="UP000618319">
    <property type="component" value="Unassembled WGS sequence"/>
</dbReference>
<evidence type="ECO:0000313" key="2">
    <source>
        <dbReference type="Proteomes" id="UP000618319"/>
    </source>
</evidence>
<dbReference type="EMBL" id="PSKQ01000017">
    <property type="protein sequence ID" value="MBE8720602.1"/>
    <property type="molecule type" value="Genomic_DNA"/>
</dbReference>
<organism evidence="1 2">
    <name type="scientific">Sphingobacterium pedocola</name>
    <dbReference type="NCBI Taxonomy" id="2082722"/>
    <lineage>
        <taxon>Bacteria</taxon>
        <taxon>Pseudomonadati</taxon>
        <taxon>Bacteroidota</taxon>
        <taxon>Sphingobacteriia</taxon>
        <taxon>Sphingobacteriales</taxon>
        <taxon>Sphingobacteriaceae</taxon>
        <taxon>Sphingobacterium</taxon>
    </lineage>
</organism>
<reference evidence="1 2" key="1">
    <citation type="submission" date="2018-02" db="EMBL/GenBank/DDBJ databases">
        <title>Sphingobacterium KA21.</title>
        <authorList>
            <person name="Vasarhelyi B.M."/>
            <person name="Deshmukh S."/>
            <person name="Balint B."/>
            <person name="Kukolya J."/>
        </authorList>
    </citation>
    <scope>NUCLEOTIDE SEQUENCE [LARGE SCALE GENOMIC DNA]</scope>
    <source>
        <strain evidence="1 2">Ka21</strain>
    </source>
</reference>
<gene>
    <name evidence="1" type="ORF">C4F40_07685</name>
</gene>
<protein>
    <submittedName>
        <fullName evidence="1">Uncharacterized protein</fullName>
    </submittedName>
</protein>
<evidence type="ECO:0000313" key="1">
    <source>
        <dbReference type="EMBL" id="MBE8720602.1"/>
    </source>
</evidence>